<dbReference type="Proteomes" id="UP000198697">
    <property type="component" value="Unassembled WGS sequence"/>
</dbReference>
<reference evidence="5" key="1">
    <citation type="submission" date="2016-10" db="EMBL/GenBank/DDBJ databases">
        <authorList>
            <person name="Varghese N."/>
            <person name="Submissions S."/>
        </authorList>
    </citation>
    <scope>NUCLEOTIDE SEQUENCE [LARGE SCALE GENOMIC DNA]</scope>
    <source>
        <strain evidence="5">DSM 15310</strain>
    </source>
</reference>
<feature type="signal peptide" evidence="2">
    <location>
        <begin position="1"/>
        <end position="24"/>
    </location>
</feature>
<evidence type="ECO:0000259" key="3">
    <source>
        <dbReference type="Pfam" id="PF14730"/>
    </source>
</evidence>
<evidence type="ECO:0000313" key="4">
    <source>
        <dbReference type="EMBL" id="SES80123.1"/>
    </source>
</evidence>
<dbReference type="AlphaFoldDB" id="A0A1H9ZEN7"/>
<feature type="region of interest" description="Disordered" evidence="1">
    <location>
        <begin position="138"/>
        <end position="157"/>
    </location>
</feature>
<dbReference type="InterPro" id="IPR027823">
    <property type="entry name" value="DUF4468"/>
</dbReference>
<sequence length="190" mass="20830">MKKILLSGLLAGMLALPMTGWAQAPDRVDYTEQVVLEGAGRNALYARALDWAQHKFSYTPTSALVAEPASSAIRITGTGTLKPVDDRGKDQNLSVLFTFRFQATDNGYTYHVSSFEVIPNPQAPSQRVPLEQYQTELRTDRNNAKTHNDRRLGAQANSLASEAAMSFRSFMNSQPAEDHVGAADEQQGAQ</sequence>
<gene>
    <name evidence="4" type="ORF">SAMN04487998_0301</name>
</gene>
<dbReference type="Gene3D" id="3.30.530.80">
    <property type="match status" value="1"/>
</dbReference>
<feature type="region of interest" description="Disordered" evidence="1">
    <location>
        <begin position="169"/>
        <end position="190"/>
    </location>
</feature>
<feature type="chain" id="PRO_5011594390" description="DUF4468 domain-containing protein" evidence="2">
    <location>
        <begin position="25"/>
        <end position="190"/>
    </location>
</feature>
<keyword evidence="2" id="KW-0732">Signal</keyword>
<keyword evidence="5" id="KW-1185">Reference proteome</keyword>
<name>A0A1H9ZEN7_9BACT</name>
<dbReference type="OrthoDB" id="876063at2"/>
<feature type="compositionally biased region" description="Basic and acidic residues" evidence="1">
    <location>
        <begin position="138"/>
        <end position="152"/>
    </location>
</feature>
<dbReference type="Pfam" id="PF14730">
    <property type="entry name" value="DUF4468"/>
    <property type="match status" value="1"/>
</dbReference>
<proteinExistence type="predicted"/>
<organism evidence="4 5">
    <name type="scientific">Hymenobacter actinosclerus</name>
    <dbReference type="NCBI Taxonomy" id="82805"/>
    <lineage>
        <taxon>Bacteria</taxon>
        <taxon>Pseudomonadati</taxon>
        <taxon>Bacteroidota</taxon>
        <taxon>Cytophagia</taxon>
        <taxon>Cytophagales</taxon>
        <taxon>Hymenobacteraceae</taxon>
        <taxon>Hymenobacter</taxon>
    </lineage>
</organism>
<evidence type="ECO:0000256" key="1">
    <source>
        <dbReference type="SAM" id="MobiDB-lite"/>
    </source>
</evidence>
<protein>
    <recommendedName>
        <fullName evidence="3">DUF4468 domain-containing protein</fullName>
    </recommendedName>
</protein>
<dbReference type="RefSeq" id="WP_092767578.1">
    <property type="nucleotide sequence ID" value="NZ_FOHS01000001.1"/>
</dbReference>
<accession>A0A1H9ZEN7</accession>
<evidence type="ECO:0000256" key="2">
    <source>
        <dbReference type="SAM" id="SignalP"/>
    </source>
</evidence>
<evidence type="ECO:0000313" key="5">
    <source>
        <dbReference type="Proteomes" id="UP000198697"/>
    </source>
</evidence>
<feature type="domain" description="DUF4468" evidence="3">
    <location>
        <begin position="30"/>
        <end position="116"/>
    </location>
</feature>
<dbReference type="EMBL" id="FOHS01000001">
    <property type="protein sequence ID" value="SES80123.1"/>
    <property type="molecule type" value="Genomic_DNA"/>
</dbReference>